<accession>A0A918N5S0</accession>
<evidence type="ECO:0000313" key="3">
    <source>
        <dbReference type="Proteomes" id="UP000601108"/>
    </source>
</evidence>
<protein>
    <recommendedName>
        <fullName evidence="4">Right handed beta helix domain-containing protein</fullName>
    </recommendedName>
</protein>
<name>A0A918N5S0_9FLAO</name>
<dbReference type="Gene3D" id="2.160.20.10">
    <property type="entry name" value="Single-stranded right-handed beta-helix, Pectin lyase-like"/>
    <property type="match status" value="1"/>
</dbReference>
<feature type="chain" id="PRO_5036965801" description="Right handed beta helix domain-containing protein" evidence="1">
    <location>
        <begin position="24"/>
        <end position="508"/>
    </location>
</feature>
<feature type="signal peptide" evidence="1">
    <location>
        <begin position="1"/>
        <end position="23"/>
    </location>
</feature>
<dbReference type="InterPro" id="IPR011050">
    <property type="entry name" value="Pectin_lyase_fold/virulence"/>
</dbReference>
<keyword evidence="3" id="KW-1185">Reference proteome</keyword>
<evidence type="ECO:0000313" key="2">
    <source>
        <dbReference type="EMBL" id="GGX32713.1"/>
    </source>
</evidence>
<gene>
    <name evidence="2" type="ORF">GCM10007384_36890</name>
</gene>
<evidence type="ECO:0000256" key="1">
    <source>
        <dbReference type="SAM" id="SignalP"/>
    </source>
</evidence>
<proteinExistence type="predicted"/>
<dbReference type="AlphaFoldDB" id="A0A918N5S0"/>
<dbReference type="Proteomes" id="UP000601108">
    <property type="component" value="Unassembled WGS sequence"/>
</dbReference>
<dbReference type="RefSeq" id="WP_027413664.1">
    <property type="nucleotide sequence ID" value="NZ_BMWS01000035.1"/>
</dbReference>
<dbReference type="SUPFAM" id="SSF51126">
    <property type="entry name" value="Pectin lyase-like"/>
    <property type="match status" value="1"/>
</dbReference>
<evidence type="ECO:0008006" key="4">
    <source>
        <dbReference type="Google" id="ProtNLM"/>
    </source>
</evidence>
<sequence length="508" mass="55780">MKKLFVVVTLLLFQSIIFNSCNSSDDSVSDIVQPDNPDPDPILIDPDAFYVDQDHVDANDTNDGHYKKDGGTGPWKTIQKMLNTLEGGEIGYVRASAGTYIPTVVTNAFDATAFFVTKSGTVEKPITISGYPGERPKIGFSTFEEGKSNPNYSGFAADFTTSYVVIKNFEIANLSGSGIFTNPDHDPPNKGMVFEDLHIHDLIGIDNVGGIRLDGCDSCVIKNNIIHDIYDTHSNSNPITNRPYALHSGIHGYQPSNCIIENNLIYNVDKAIFQKQADETHEKSHIVRNNIIRNANKGLVMEIQGSGLPAPLNAEFYNNLIIDVETTVSIPLQDVGEQGDGILIYNNTLINCGSIGYIQEMLGIEIFNNIIFGNKPKWSSNTNMPLVFSTGATVGVTTFKNGISYFDNNLYFNIAENWVLERDGPNTIDINSFFDWQNTIAPEYGLAFNPDLNSKIADPLFSSLSTEDFSLKTNSPALIMGRGGNYEVIIGAIKNGSKIGPNWKLEAL</sequence>
<reference evidence="2 3" key="1">
    <citation type="journal article" date="2014" name="Int. J. Syst. Evol. Microbiol.">
        <title>Complete genome sequence of Corynebacterium casei LMG S-19264T (=DSM 44701T), isolated from a smear-ripened cheese.</title>
        <authorList>
            <consortium name="US DOE Joint Genome Institute (JGI-PGF)"/>
            <person name="Walter F."/>
            <person name="Albersmeier A."/>
            <person name="Kalinowski J."/>
            <person name="Ruckert C."/>
        </authorList>
    </citation>
    <scope>NUCLEOTIDE SEQUENCE [LARGE SCALE GENOMIC DNA]</scope>
    <source>
        <strain evidence="2 3">KCTC 12285</strain>
    </source>
</reference>
<organism evidence="2 3">
    <name type="scientific">Aquimarina muelleri</name>
    <dbReference type="NCBI Taxonomy" id="279356"/>
    <lineage>
        <taxon>Bacteria</taxon>
        <taxon>Pseudomonadati</taxon>
        <taxon>Bacteroidota</taxon>
        <taxon>Flavobacteriia</taxon>
        <taxon>Flavobacteriales</taxon>
        <taxon>Flavobacteriaceae</taxon>
        <taxon>Aquimarina</taxon>
    </lineage>
</organism>
<comment type="caution">
    <text evidence="2">The sequence shown here is derived from an EMBL/GenBank/DDBJ whole genome shotgun (WGS) entry which is preliminary data.</text>
</comment>
<dbReference type="InterPro" id="IPR012334">
    <property type="entry name" value="Pectin_lyas_fold"/>
</dbReference>
<keyword evidence="1" id="KW-0732">Signal</keyword>
<dbReference type="EMBL" id="BMWS01000035">
    <property type="protein sequence ID" value="GGX32713.1"/>
    <property type="molecule type" value="Genomic_DNA"/>
</dbReference>